<name>A0A397S1M9_9GLOM</name>
<proteinExistence type="predicted"/>
<reference evidence="1 2" key="1">
    <citation type="submission" date="2018-06" db="EMBL/GenBank/DDBJ databases">
        <title>Comparative genomics reveals the genomic features of Rhizophagus irregularis, R. cerebriforme, R. diaphanum and Gigaspora rosea, and their symbiotic lifestyle signature.</title>
        <authorList>
            <person name="Morin E."/>
            <person name="San Clemente H."/>
            <person name="Chen E.C.H."/>
            <person name="De La Providencia I."/>
            <person name="Hainaut M."/>
            <person name="Kuo A."/>
            <person name="Kohler A."/>
            <person name="Murat C."/>
            <person name="Tang N."/>
            <person name="Roy S."/>
            <person name="Loubradou J."/>
            <person name="Henrissat B."/>
            <person name="Grigoriev I.V."/>
            <person name="Corradi N."/>
            <person name="Roux C."/>
            <person name="Martin F.M."/>
        </authorList>
    </citation>
    <scope>NUCLEOTIDE SEQUENCE [LARGE SCALE GENOMIC DNA]</scope>
    <source>
        <strain evidence="1 2">DAOM 227022</strain>
    </source>
</reference>
<organism evidence="1 2">
    <name type="scientific">Glomus cerebriforme</name>
    <dbReference type="NCBI Taxonomy" id="658196"/>
    <lineage>
        <taxon>Eukaryota</taxon>
        <taxon>Fungi</taxon>
        <taxon>Fungi incertae sedis</taxon>
        <taxon>Mucoromycota</taxon>
        <taxon>Glomeromycotina</taxon>
        <taxon>Glomeromycetes</taxon>
        <taxon>Glomerales</taxon>
        <taxon>Glomeraceae</taxon>
        <taxon>Glomus</taxon>
    </lineage>
</organism>
<keyword evidence="2" id="KW-1185">Reference proteome</keyword>
<protein>
    <submittedName>
        <fullName evidence="1">Uncharacterized protein</fullName>
    </submittedName>
</protein>
<dbReference type="AlphaFoldDB" id="A0A397S1M9"/>
<dbReference type="OrthoDB" id="2339353at2759"/>
<accession>A0A397S1M9</accession>
<dbReference type="Proteomes" id="UP000265703">
    <property type="component" value="Unassembled WGS sequence"/>
</dbReference>
<dbReference type="EMBL" id="QKYT01000990">
    <property type="protein sequence ID" value="RIA80333.1"/>
    <property type="molecule type" value="Genomic_DNA"/>
</dbReference>
<evidence type="ECO:0000313" key="1">
    <source>
        <dbReference type="EMBL" id="RIA80333.1"/>
    </source>
</evidence>
<comment type="caution">
    <text evidence="1">The sequence shown here is derived from an EMBL/GenBank/DDBJ whole genome shotgun (WGS) entry which is preliminary data.</text>
</comment>
<evidence type="ECO:0000313" key="2">
    <source>
        <dbReference type="Proteomes" id="UP000265703"/>
    </source>
</evidence>
<gene>
    <name evidence="1" type="ORF">C1645_838880</name>
</gene>
<sequence>MVNERPTITSTYTVVDRVLAPGDNIYLAKTTTNVTADPSYIFLNINVIDPIITSSNYSVQDSVYRLYAYDSSMFVFV</sequence>